<geneLocation type="plasmid" evidence="2">
    <name>pmppla107</name>
</geneLocation>
<gene>
    <name evidence="1" type="ORF">PLA107_033520</name>
</gene>
<proteinExistence type="predicted"/>
<keyword evidence="1" id="KW-0614">Plasmid</keyword>
<dbReference type="InterPro" id="IPR058002">
    <property type="entry name" value="Gp82"/>
</dbReference>
<evidence type="ECO:0000313" key="1">
    <source>
        <dbReference type="EMBL" id="AXH60131.1"/>
    </source>
</evidence>
<dbReference type="AlphaFoldDB" id="A0AAD0PWN7"/>
<accession>A0AAD0PWN7</accession>
<dbReference type="Proteomes" id="UP000006426">
    <property type="component" value="Plasmid pmppla107"/>
</dbReference>
<sequence length="164" mass="18421">MGHDEHLRPSTTNSIRFSIILHPTRPVMLNRVRVYRNLNNGLLSIQEVGSGLILAHCAALRLRDALFKVNEQGRQRVVQTRRKSVHAHVEGLIEEVEGLVSYKGRSLPAFAFPPGAPCDLGNQRRSLRYTPYKWPTFVDEHLQVVTQAKVVCIQASGRMSATLS</sequence>
<protein>
    <submittedName>
        <fullName evidence="1">Uncharacterized protein</fullName>
    </submittedName>
</protein>
<dbReference type="EMBL" id="CP031226">
    <property type="protein sequence ID" value="AXH60131.1"/>
    <property type="molecule type" value="Genomic_DNA"/>
</dbReference>
<reference evidence="1 2" key="1">
    <citation type="journal article" date="2011" name="PLoS Pathog.">
        <title>Dynamic evolution of pathogenicity revealed by sequencing and comparative genomics of 19 Pseudomonas syringae isolates.</title>
        <authorList>
            <person name="Baltrus D.A."/>
            <person name="Nishimura M.T."/>
            <person name="Romanchuk A."/>
            <person name="Chang J.H."/>
            <person name="Mukhtar M.S."/>
            <person name="Cherkis K."/>
            <person name="Roach J."/>
            <person name="Grant S.R."/>
            <person name="Jones C.D."/>
            <person name="Dangl J.L."/>
        </authorList>
    </citation>
    <scope>NUCLEOTIDE SEQUENCE [LARGE SCALE GENOMIC DNA]</scope>
    <source>
        <strain evidence="1 2">M301315</strain>
    </source>
</reference>
<name>A0AAD0PWN7_PSEAV</name>
<dbReference type="Pfam" id="PF25735">
    <property type="entry name" value="Phage_L5_gp82"/>
    <property type="match status" value="1"/>
</dbReference>
<evidence type="ECO:0000313" key="2">
    <source>
        <dbReference type="Proteomes" id="UP000006426"/>
    </source>
</evidence>
<organism evidence="1 2">
    <name type="scientific">Pseudomonas amygdali pv. lachrymans str. M301315</name>
    <dbReference type="NCBI Taxonomy" id="629260"/>
    <lineage>
        <taxon>Bacteria</taxon>
        <taxon>Pseudomonadati</taxon>
        <taxon>Pseudomonadota</taxon>
        <taxon>Gammaproteobacteria</taxon>
        <taxon>Pseudomonadales</taxon>
        <taxon>Pseudomonadaceae</taxon>
        <taxon>Pseudomonas</taxon>
        <taxon>Pseudomonas amygdali</taxon>
    </lineage>
</organism>